<dbReference type="Pfam" id="PF02746">
    <property type="entry name" value="MR_MLE_N"/>
    <property type="match status" value="1"/>
</dbReference>
<dbReference type="Pfam" id="PF13378">
    <property type="entry name" value="MR_MLE_C"/>
    <property type="match status" value="1"/>
</dbReference>
<protein>
    <submittedName>
        <fullName evidence="5">Mandelate racemase/muconate lactonizing enzyme family protein</fullName>
    </submittedName>
</protein>
<dbReference type="PROSITE" id="PS00908">
    <property type="entry name" value="MR_MLE_1"/>
    <property type="match status" value="1"/>
</dbReference>
<dbReference type="InterPro" id="IPR029065">
    <property type="entry name" value="Enolase_C-like"/>
</dbReference>
<dbReference type="SMART" id="SM00922">
    <property type="entry name" value="MR_MLE"/>
    <property type="match status" value="1"/>
</dbReference>
<dbReference type="Proteomes" id="UP001596233">
    <property type="component" value="Unassembled WGS sequence"/>
</dbReference>
<dbReference type="InterPro" id="IPR036849">
    <property type="entry name" value="Enolase-like_C_sf"/>
</dbReference>
<proteinExistence type="predicted"/>
<evidence type="ECO:0000256" key="2">
    <source>
        <dbReference type="ARBA" id="ARBA00022723"/>
    </source>
</evidence>
<dbReference type="PANTHER" id="PTHR13794">
    <property type="entry name" value="ENOLASE SUPERFAMILY, MANDELATE RACEMASE"/>
    <property type="match status" value="1"/>
</dbReference>
<keyword evidence="2" id="KW-0479">Metal-binding</keyword>
<evidence type="ECO:0000313" key="5">
    <source>
        <dbReference type="EMBL" id="MFC6334368.1"/>
    </source>
</evidence>
<accession>A0ABW1V8S6</accession>
<dbReference type="InterPro" id="IPR018110">
    <property type="entry name" value="Mandel_Rmase/mucon_lact_enz_CS"/>
</dbReference>
<dbReference type="CDD" id="cd03316">
    <property type="entry name" value="MR_like"/>
    <property type="match status" value="1"/>
</dbReference>
<dbReference type="InterPro" id="IPR013342">
    <property type="entry name" value="Mandelate_racemase_C"/>
</dbReference>
<dbReference type="EMBL" id="JBHSTE010000006">
    <property type="protein sequence ID" value="MFC6334368.1"/>
    <property type="molecule type" value="Genomic_DNA"/>
</dbReference>
<dbReference type="SFLD" id="SFLDS00001">
    <property type="entry name" value="Enolase"/>
    <property type="match status" value="1"/>
</dbReference>
<dbReference type="RefSeq" id="WP_379236832.1">
    <property type="nucleotide sequence ID" value="NZ_JBHSTE010000006.1"/>
</dbReference>
<dbReference type="PANTHER" id="PTHR13794:SF58">
    <property type="entry name" value="MITOCHONDRIAL ENOLASE SUPERFAMILY MEMBER 1"/>
    <property type="match status" value="1"/>
</dbReference>
<reference evidence="6" key="1">
    <citation type="journal article" date="2019" name="Int. J. Syst. Evol. Microbiol.">
        <title>The Global Catalogue of Microorganisms (GCM) 10K type strain sequencing project: providing services to taxonomists for standard genome sequencing and annotation.</title>
        <authorList>
            <consortium name="The Broad Institute Genomics Platform"/>
            <consortium name="The Broad Institute Genome Sequencing Center for Infectious Disease"/>
            <person name="Wu L."/>
            <person name="Ma J."/>
        </authorList>
    </citation>
    <scope>NUCLEOTIDE SEQUENCE [LARGE SCALE GENOMIC DNA]</scope>
    <source>
        <strain evidence="6">PCU 280</strain>
    </source>
</reference>
<name>A0ABW1V8S6_9BACL</name>
<dbReference type="InterPro" id="IPR013341">
    <property type="entry name" value="Mandelate_racemase_N_dom"/>
</dbReference>
<evidence type="ECO:0000256" key="1">
    <source>
        <dbReference type="ARBA" id="ARBA00001946"/>
    </source>
</evidence>
<dbReference type="SUPFAM" id="SSF54826">
    <property type="entry name" value="Enolase N-terminal domain-like"/>
    <property type="match status" value="1"/>
</dbReference>
<evidence type="ECO:0000313" key="6">
    <source>
        <dbReference type="Proteomes" id="UP001596233"/>
    </source>
</evidence>
<gene>
    <name evidence="5" type="ORF">ACFP56_17205</name>
</gene>
<dbReference type="Gene3D" id="3.20.20.120">
    <property type="entry name" value="Enolase-like C-terminal domain"/>
    <property type="match status" value="1"/>
</dbReference>
<keyword evidence="6" id="KW-1185">Reference proteome</keyword>
<feature type="domain" description="Mandelate racemase/muconate lactonizing enzyme C-terminal" evidence="4">
    <location>
        <begin position="128"/>
        <end position="233"/>
    </location>
</feature>
<evidence type="ECO:0000259" key="4">
    <source>
        <dbReference type="SMART" id="SM00922"/>
    </source>
</evidence>
<dbReference type="SUPFAM" id="SSF51604">
    <property type="entry name" value="Enolase C-terminal domain-like"/>
    <property type="match status" value="1"/>
</dbReference>
<comment type="caution">
    <text evidence="5">The sequence shown here is derived from an EMBL/GenBank/DDBJ whole genome shotgun (WGS) entry which is preliminary data.</text>
</comment>
<dbReference type="InterPro" id="IPR046945">
    <property type="entry name" value="RHMD-like"/>
</dbReference>
<evidence type="ECO:0000256" key="3">
    <source>
        <dbReference type="ARBA" id="ARBA00022842"/>
    </source>
</evidence>
<organism evidence="5 6">
    <name type="scientific">Paenibacillus septentrionalis</name>
    <dbReference type="NCBI Taxonomy" id="429342"/>
    <lineage>
        <taxon>Bacteria</taxon>
        <taxon>Bacillati</taxon>
        <taxon>Bacillota</taxon>
        <taxon>Bacilli</taxon>
        <taxon>Bacillales</taxon>
        <taxon>Paenibacillaceae</taxon>
        <taxon>Paenibacillus</taxon>
    </lineage>
</organism>
<dbReference type="InterPro" id="IPR029017">
    <property type="entry name" value="Enolase-like_N"/>
</dbReference>
<sequence>MKKLNIQKIETFTSRNISVVRVQTDDGQVGYGQIAPYHANISALVLHQQVAPRVLGKRSDEIASLVEMVIREEHKFPGSYVCRAVGGLETALWDLLGKRQQKSVCELLGGTHREVKVYGSSMRRDISPQAEAERLLRLQEQFGYEAFKIRIGNNFGNDVDVYPGRTEQVVAEVRKALGDRTAIYVDANSGFTPQRAIEVGKYLEQQGVVHYEEPCPYPELEWTKQVADALDIPVTGGEQDTDLAQFRRMINMKAVDIVQPDICYVGGIDRAMQVAKMAQQAGIPCTPHAANLSMVTVFTLHMVGALSNAGPYMEYTIEQDSWTEGLLDTPLVVRNGAVRIPEGPGWGITISQQWLNQAQYEVSEK</sequence>
<dbReference type="Gene3D" id="3.30.390.10">
    <property type="entry name" value="Enolase-like, N-terminal domain"/>
    <property type="match status" value="1"/>
</dbReference>
<keyword evidence="3" id="KW-0460">Magnesium</keyword>
<comment type="cofactor">
    <cofactor evidence="1">
        <name>Mg(2+)</name>
        <dbReference type="ChEBI" id="CHEBI:18420"/>
    </cofactor>
</comment>
<dbReference type="SFLD" id="SFLDG00179">
    <property type="entry name" value="mandelate_racemase"/>
    <property type="match status" value="1"/>
</dbReference>